<dbReference type="GeneID" id="5491577"/>
<dbReference type="RefSeq" id="XP_001595789.1">
    <property type="nucleotide sequence ID" value="XM_001595739.1"/>
</dbReference>
<name>A7EEY8_SCLS1</name>
<dbReference type="KEGG" id="ssl:SS1G_03879"/>
<evidence type="ECO:0000313" key="1">
    <source>
        <dbReference type="EMBL" id="EDO01404.1"/>
    </source>
</evidence>
<dbReference type="HOGENOM" id="CLU_3399627_0_0_1"/>
<gene>
    <name evidence="1" type="ORF">SS1G_03879</name>
</gene>
<reference evidence="2" key="1">
    <citation type="journal article" date="2011" name="PLoS Genet.">
        <title>Genomic analysis of the necrotrophic fungal pathogens Sclerotinia sclerotiorum and Botrytis cinerea.</title>
        <authorList>
            <person name="Amselem J."/>
            <person name="Cuomo C.A."/>
            <person name="van Kan J.A."/>
            <person name="Viaud M."/>
            <person name="Benito E.P."/>
            <person name="Couloux A."/>
            <person name="Coutinho P.M."/>
            <person name="de Vries R.P."/>
            <person name="Dyer P.S."/>
            <person name="Fillinger S."/>
            <person name="Fournier E."/>
            <person name="Gout L."/>
            <person name="Hahn M."/>
            <person name="Kohn L."/>
            <person name="Lapalu N."/>
            <person name="Plummer K.M."/>
            <person name="Pradier J.M."/>
            <person name="Quevillon E."/>
            <person name="Sharon A."/>
            <person name="Simon A."/>
            <person name="ten Have A."/>
            <person name="Tudzynski B."/>
            <person name="Tudzynski P."/>
            <person name="Wincker P."/>
            <person name="Andrew M."/>
            <person name="Anthouard V."/>
            <person name="Beever R.E."/>
            <person name="Beffa R."/>
            <person name="Benoit I."/>
            <person name="Bouzid O."/>
            <person name="Brault B."/>
            <person name="Chen Z."/>
            <person name="Choquer M."/>
            <person name="Collemare J."/>
            <person name="Cotton P."/>
            <person name="Danchin E.G."/>
            <person name="Da Silva C."/>
            <person name="Gautier A."/>
            <person name="Giraud C."/>
            <person name="Giraud T."/>
            <person name="Gonzalez C."/>
            <person name="Grossetete S."/>
            <person name="Guldener U."/>
            <person name="Henrissat B."/>
            <person name="Howlett B.J."/>
            <person name="Kodira C."/>
            <person name="Kretschmer M."/>
            <person name="Lappartient A."/>
            <person name="Leroch M."/>
            <person name="Levis C."/>
            <person name="Mauceli E."/>
            <person name="Neuveglise C."/>
            <person name="Oeser B."/>
            <person name="Pearson M."/>
            <person name="Poulain J."/>
            <person name="Poussereau N."/>
            <person name="Quesneville H."/>
            <person name="Rascle C."/>
            <person name="Schumacher J."/>
            <person name="Segurens B."/>
            <person name="Sexton A."/>
            <person name="Silva E."/>
            <person name="Sirven C."/>
            <person name="Soanes D.M."/>
            <person name="Talbot N.J."/>
            <person name="Templeton M."/>
            <person name="Yandava C."/>
            <person name="Yarden O."/>
            <person name="Zeng Q."/>
            <person name="Rollins J.A."/>
            <person name="Lebrun M.H."/>
            <person name="Dickman M."/>
        </authorList>
    </citation>
    <scope>NUCLEOTIDE SEQUENCE [LARGE SCALE GENOMIC DNA]</scope>
    <source>
        <strain evidence="2">ATCC 18683 / 1980 / Ss-1</strain>
    </source>
</reference>
<dbReference type="Proteomes" id="UP000001312">
    <property type="component" value="Unassembled WGS sequence"/>
</dbReference>
<keyword evidence="2" id="KW-1185">Reference proteome</keyword>
<proteinExistence type="predicted"/>
<sequence length="31" mass="3281">MAKVASDVSDIISPSVSERAMKITKSKTRGS</sequence>
<organism evidence="1 2">
    <name type="scientific">Sclerotinia sclerotiorum (strain ATCC 18683 / 1980 / Ss-1)</name>
    <name type="common">White mold</name>
    <name type="synonym">Whetzelinia sclerotiorum</name>
    <dbReference type="NCBI Taxonomy" id="665079"/>
    <lineage>
        <taxon>Eukaryota</taxon>
        <taxon>Fungi</taxon>
        <taxon>Dikarya</taxon>
        <taxon>Ascomycota</taxon>
        <taxon>Pezizomycotina</taxon>
        <taxon>Leotiomycetes</taxon>
        <taxon>Helotiales</taxon>
        <taxon>Sclerotiniaceae</taxon>
        <taxon>Sclerotinia</taxon>
    </lineage>
</organism>
<dbReference type="InParanoid" id="A7EEY8"/>
<accession>A7EEY8</accession>
<protein>
    <submittedName>
        <fullName evidence="1">Uncharacterized protein</fullName>
    </submittedName>
</protein>
<evidence type="ECO:0000313" key="2">
    <source>
        <dbReference type="Proteomes" id="UP000001312"/>
    </source>
</evidence>
<dbReference type="EMBL" id="CH476624">
    <property type="protein sequence ID" value="EDO01404.1"/>
    <property type="molecule type" value="Genomic_DNA"/>
</dbReference>
<dbReference type="AlphaFoldDB" id="A7EEY8"/>